<gene>
    <name evidence="1" type="ORF">BCR42DRAFT_429529</name>
</gene>
<dbReference type="EMBL" id="MCGE01000053">
    <property type="protein sequence ID" value="ORZ04132.1"/>
    <property type="molecule type" value="Genomic_DNA"/>
</dbReference>
<dbReference type="Proteomes" id="UP000193560">
    <property type="component" value="Unassembled WGS sequence"/>
</dbReference>
<organism evidence="1 2">
    <name type="scientific">Absidia repens</name>
    <dbReference type="NCBI Taxonomy" id="90262"/>
    <lineage>
        <taxon>Eukaryota</taxon>
        <taxon>Fungi</taxon>
        <taxon>Fungi incertae sedis</taxon>
        <taxon>Mucoromycota</taxon>
        <taxon>Mucoromycotina</taxon>
        <taxon>Mucoromycetes</taxon>
        <taxon>Mucorales</taxon>
        <taxon>Cunninghamellaceae</taxon>
        <taxon>Absidia</taxon>
    </lineage>
</organism>
<reference evidence="1 2" key="1">
    <citation type="submission" date="2016-07" db="EMBL/GenBank/DDBJ databases">
        <title>Pervasive Adenine N6-methylation of Active Genes in Fungi.</title>
        <authorList>
            <consortium name="DOE Joint Genome Institute"/>
            <person name="Mondo S.J."/>
            <person name="Dannebaum R.O."/>
            <person name="Kuo R.C."/>
            <person name="Labutti K."/>
            <person name="Haridas S."/>
            <person name="Kuo A."/>
            <person name="Salamov A."/>
            <person name="Ahrendt S.R."/>
            <person name="Lipzen A."/>
            <person name="Sullivan W."/>
            <person name="Andreopoulos W.B."/>
            <person name="Clum A."/>
            <person name="Lindquist E."/>
            <person name="Daum C."/>
            <person name="Ramamoorthy G.K."/>
            <person name="Gryganskyi A."/>
            <person name="Culley D."/>
            <person name="Magnuson J.K."/>
            <person name="James T.Y."/>
            <person name="O'Malley M.A."/>
            <person name="Stajich J.E."/>
            <person name="Spatafora J.W."/>
            <person name="Visel A."/>
            <person name="Grigoriev I.V."/>
        </authorList>
    </citation>
    <scope>NUCLEOTIDE SEQUENCE [LARGE SCALE GENOMIC DNA]</scope>
    <source>
        <strain evidence="1 2">NRRL 1336</strain>
    </source>
</reference>
<keyword evidence="2" id="KW-1185">Reference proteome</keyword>
<evidence type="ECO:0000313" key="2">
    <source>
        <dbReference type="Proteomes" id="UP000193560"/>
    </source>
</evidence>
<sequence length="110" mass="12793">MRNMWPIFKRLGLHADDDDDAFTGTFDIVFIPFAIGPHYKQLRYERSPRCSARSDRLTLIGCFVRNKWILAPETIDADDGDYVICHGDDDSHYIDNDSDAKPRVTFFDIY</sequence>
<proteinExistence type="predicted"/>
<accession>A0A1X2HWY7</accession>
<dbReference type="AlphaFoldDB" id="A0A1X2HWY7"/>
<comment type="caution">
    <text evidence="1">The sequence shown here is derived from an EMBL/GenBank/DDBJ whole genome shotgun (WGS) entry which is preliminary data.</text>
</comment>
<protein>
    <submittedName>
        <fullName evidence="1">Uncharacterized protein</fullName>
    </submittedName>
</protein>
<name>A0A1X2HWY7_9FUNG</name>
<evidence type="ECO:0000313" key="1">
    <source>
        <dbReference type="EMBL" id="ORZ04132.1"/>
    </source>
</evidence>